<evidence type="ECO:0000256" key="8">
    <source>
        <dbReference type="SAM" id="MobiDB-lite"/>
    </source>
</evidence>
<dbReference type="SUPFAM" id="SSF69000">
    <property type="entry name" value="FAD-dependent thiol oxidase"/>
    <property type="match status" value="1"/>
</dbReference>
<evidence type="ECO:0000313" key="10">
    <source>
        <dbReference type="EMBL" id="AUQ43972.1"/>
    </source>
</evidence>
<accession>A0A2I7G2V3</accession>
<reference evidence="10" key="1">
    <citation type="journal article" date="2021" name="Virus">
        <title>The discovery, distribution and diversity of DNA viruses associated with Drosophila melanogaster in Europe.</title>
        <authorList>
            <person name="Wallace M.A."/>
            <person name="Coffman K.A."/>
            <person name="Gilbert C."/>
            <person name="Ravindran S."/>
            <person name="Albery G.F."/>
            <person name="Abbott J."/>
            <person name="Argyridou E."/>
            <person name="Bellosta P."/>
            <person name="Betancourt A.J."/>
            <person name="Colinet H."/>
            <person name="Eric K."/>
            <person name="Glaser-Schmitt A."/>
            <person name="Grath S."/>
            <person name="Jelic M."/>
            <person name="Kankare M."/>
            <person name="Kozeretska I."/>
            <person name="Loeschcke V."/>
            <person name="Montchamp-Moreau C."/>
            <person name="Ometto L."/>
            <person name="Onder B.S."/>
            <person name="Orengo D.J."/>
            <person name="Parsch J."/>
            <person name="Pascual M."/>
            <person name="Patenkovic A."/>
            <person name="Puerma E."/>
            <person name="Ritchie M.G."/>
            <person name="Rota-Stabelli O."/>
            <person name="Schou M.F."/>
            <person name="Serga S.V."/>
            <person name="Stamenkovic-Radak M."/>
            <person name="Tanaskovic M."/>
            <person name="Veselinovic M.S."/>
            <person name="Vieira J."/>
            <person name="Vieira C.P."/>
            <person name="Kapun M."/>
            <person name="Flatt T."/>
            <person name="Gonzalez J."/>
            <person name="Staubach F."/>
            <person name="Obbard D.J."/>
        </authorList>
    </citation>
    <scope>NUCLEOTIDE SEQUENCE</scope>
    <source>
        <strain evidence="10">SRR3939042_Esparto_2012</strain>
    </source>
</reference>
<dbReference type="OrthoDB" id="9915at10239"/>
<dbReference type="GO" id="GO:0016972">
    <property type="term" value="F:thiol oxidase activity"/>
    <property type="evidence" value="ECO:0007669"/>
    <property type="project" value="UniProtKB-EC"/>
</dbReference>
<evidence type="ECO:0000256" key="6">
    <source>
        <dbReference type="ARBA" id="ARBA00048864"/>
    </source>
</evidence>
<dbReference type="EC" id="1.8.3.2" evidence="7"/>
<evidence type="ECO:0000256" key="3">
    <source>
        <dbReference type="ARBA" id="ARBA00022827"/>
    </source>
</evidence>
<evidence type="ECO:0000256" key="2">
    <source>
        <dbReference type="ARBA" id="ARBA00022630"/>
    </source>
</evidence>
<dbReference type="InterPro" id="IPR017905">
    <property type="entry name" value="ERV/ALR_sulphydryl_oxidase"/>
</dbReference>
<keyword evidence="2 7" id="KW-0285">Flavoprotein</keyword>
<keyword evidence="5" id="KW-1015">Disulfide bond</keyword>
<name>A0A2I7G2V3_9VIRU</name>
<dbReference type="Gene3D" id="1.20.120.310">
    <property type="entry name" value="ERV/ALR sulfhydryl oxidase domain"/>
    <property type="match status" value="1"/>
</dbReference>
<organism evidence="10">
    <name type="scientific">Esparto virus</name>
    <dbReference type="NCBI Taxonomy" id="2072209"/>
    <lineage>
        <taxon>Viruses</taxon>
        <taxon>Viruses incertae sedis</taxon>
        <taxon>Naldaviricetes</taxon>
        <taxon>Lefavirales</taxon>
        <taxon>Nudiviridae</taxon>
        <taxon>Alphanudivirus</taxon>
        <taxon>Alphanudivirus tertidromelanogasteris</taxon>
    </lineage>
</organism>
<dbReference type="InterPro" id="IPR036774">
    <property type="entry name" value="ERV/ALR_sulphydryl_oxid_sf"/>
</dbReference>
<sequence length="417" mass="49078">MSKIPNYTLKHPLDIQADDIEKKKPSTSYEPMAKKAKSDTHLYDKLPKIDDSDSYKYTTPFNCLMHKIADEFKNLNIDTIIDDYKPILSEFYELSGKYRKYVPEYNKVFENFVNQLCKVYNFERNIILVNAHKYTTSEWGNLYWKFMHLSSILLSYAYETNKIDNLLNFSTIIYNIDLILPCPKCSGHYQLIKESENIRETIKLMSFGSIMAGVQAFHNQITENVDKTAEYINVPNRPIFYLPSFAQVYKCIDLQNESLQKSTTYIKSNIDWQPKIHNLITIILSNYLQQSYSRVSSLLKRKVYTTSTNNVFNGIKFNKQYEPTMIFNNSDIAFMNMSRNQILYCLMRALLLQFQNSNVTTEHLKDNFVLNHAILRFHKDYPTTIQKLLDSEAILHEPIENRDKLIKQMNYLKTIDI</sequence>
<evidence type="ECO:0000256" key="1">
    <source>
        <dbReference type="ARBA" id="ARBA00001974"/>
    </source>
</evidence>
<dbReference type="RefSeq" id="YP_009551777.1">
    <property type="nucleotide sequence ID" value="NC_040536.1"/>
</dbReference>
<dbReference type="EMBL" id="KY608910">
    <property type="protein sequence ID" value="AUQ43972.1"/>
    <property type="molecule type" value="Genomic_DNA"/>
</dbReference>
<protein>
    <recommendedName>
        <fullName evidence="7">Sulfhydryl oxidase</fullName>
        <ecNumber evidence="7">1.8.3.2</ecNumber>
    </recommendedName>
</protein>
<keyword evidence="11" id="KW-1185">Reference proteome</keyword>
<dbReference type="KEGG" id="vg:41701771"/>
<proteinExistence type="predicted"/>
<feature type="region of interest" description="Disordered" evidence="8">
    <location>
        <begin position="15"/>
        <end position="35"/>
    </location>
</feature>
<evidence type="ECO:0000259" key="9">
    <source>
        <dbReference type="PROSITE" id="PS51324"/>
    </source>
</evidence>
<dbReference type="Proteomes" id="UP000290737">
    <property type="component" value="Genome"/>
</dbReference>
<evidence type="ECO:0000256" key="5">
    <source>
        <dbReference type="ARBA" id="ARBA00023157"/>
    </source>
</evidence>
<evidence type="ECO:0000256" key="4">
    <source>
        <dbReference type="ARBA" id="ARBA00023002"/>
    </source>
</evidence>
<evidence type="ECO:0000313" key="11">
    <source>
        <dbReference type="Proteomes" id="UP000290737"/>
    </source>
</evidence>
<comment type="cofactor">
    <cofactor evidence="1 7">
        <name>FAD</name>
        <dbReference type="ChEBI" id="CHEBI:57692"/>
    </cofactor>
</comment>
<evidence type="ECO:0000256" key="7">
    <source>
        <dbReference type="RuleBase" id="RU371123"/>
    </source>
</evidence>
<feature type="domain" description="ERV/ALR sulfhydryl oxidase" evidence="9">
    <location>
        <begin position="132"/>
        <end position="241"/>
    </location>
</feature>
<comment type="catalytic activity">
    <reaction evidence="6 7">
        <text>2 R'C(R)SH + O2 = R'C(R)S-S(R)CR' + H2O2</text>
        <dbReference type="Rhea" id="RHEA:17357"/>
        <dbReference type="ChEBI" id="CHEBI:15379"/>
        <dbReference type="ChEBI" id="CHEBI:16240"/>
        <dbReference type="ChEBI" id="CHEBI:16520"/>
        <dbReference type="ChEBI" id="CHEBI:17412"/>
        <dbReference type="EC" id="1.8.3.2"/>
    </reaction>
</comment>
<keyword evidence="4 7" id="KW-0560">Oxidoreductase</keyword>
<dbReference type="GeneID" id="41701771"/>
<keyword evidence="3 7" id="KW-0274">FAD</keyword>
<dbReference type="PROSITE" id="PS51324">
    <property type="entry name" value="ERV_ALR"/>
    <property type="match status" value="1"/>
</dbReference>